<name>A0ABN9XNQ2_9DINO</name>
<protein>
    <submittedName>
        <fullName evidence="2">Uncharacterized protein</fullName>
    </submittedName>
</protein>
<gene>
    <name evidence="2" type="ORF">PCOR1329_LOCUS78459</name>
</gene>
<keyword evidence="1" id="KW-0175">Coiled coil</keyword>
<proteinExistence type="predicted"/>
<evidence type="ECO:0000256" key="1">
    <source>
        <dbReference type="SAM" id="Coils"/>
    </source>
</evidence>
<evidence type="ECO:0000313" key="2">
    <source>
        <dbReference type="EMBL" id="CAK0901536.1"/>
    </source>
</evidence>
<accession>A0ABN9XNQ2</accession>
<feature type="coiled-coil region" evidence="1">
    <location>
        <begin position="29"/>
        <end position="63"/>
    </location>
</feature>
<evidence type="ECO:0000313" key="3">
    <source>
        <dbReference type="Proteomes" id="UP001189429"/>
    </source>
</evidence>
<comment type="caution">
    <text evidence="2">The sequence shown here is derived from an EMBL/GenBank/DDBJ whole genome shotgun (WGS) entry which is preliminary data.</text>
</comment>
<organism evidence="2 3">
    <name type="scientific">Prorocentrum cordatum</name>
    <dbReference type="NCBI Taxonomy" id="2364126"/>
    <lineage>
        <taxon>Eukaryota</taxon>
        <taxon>Sar</taxon>
        <taxon>Alveolata</taxon>
        <taxon>Dinophyceae</taxon>
        <taxon>Prorocentrales</taxon>
        <taxon>Prorocentraceae</taxon>
        <taxon>Prorocentrum</taxon>
    </lineage>
</organism>
<reference evidence="2" key="1">
    <citation type="submission" date="2023-10" db="EMBL/GenBank/DDBJ databases">
        <authorList>
            <person name="Chen Y."/>
            <person name="Shah S."/>
            <person name="Dougan E. K."/>
            <person name="Thang M."/>
            <person name="Chan C."/>
        </authorList>
    </citation>
    <scope>NUCLEOTIDE SEQUENCE [LARGE SCALE GENOMIC DNA]</scope>
</reference>
<sequence>MWEAKPDADIISLASCRLRGGSHSGLRRCSAAEAEAEQLKERASRLLARLSEEQQRREAARGDASAASVPLPWTSAPTWHVAGRAVASPRPLRPVPRWHAAGRAGLPRLLLSSSLPCLPPPPPPAAPLHYASGLVALLVAIELLQTRCQPEAGATGEWAYRAGPPPVSIRTSPCATLPVLSYLSPFVSPRSRHV</sequence>
<keyword evidence="3" id="KW-1185">Reference proteome</keyword>
<dbReference type="Proteomes" id="UP001189429">
    <property type="component" value="Unassembled WGS sequence"/>
</dbReference>
<dbReference type="EMBL" id="CAUYUJ010020948">
    <property type="protein sequence ID" value="CAK0901536.1"/>
    <property type="molecule type" value="Genomic_DNA"/>
</dbReference>